<name>A0AAP0PYC8_9MAGN</name>
<dbReference type="EMBL" id="JBBNAF010000003">
    <property type="protein sequence ID" value="KAK9160912.1"/>
    <property type="molecule type" value="Genomic_DNA"/>
</dbReference>
<dbReference type="AlphaFoldDB" id="A0AAP0PYC8"/>
<evidence type="ECO:0000313" key="2">
    <source>
        <dbReference type="EMBL" id="KAK9160912.1"/>
    </source>
</evidence>
<keyword evidence="1" id="KW-1133">Transmembrane helix</keyword>
<keyword evidence="3" id="KW-1185">Reference proteome</keyword>
<accession>A0AAP0PYC8</accession>
<organism evidence="2 3">
    <name type="scientific">Stephania yunnanensis</name>
    <dbReference type="NCBI Taxonomy" id="152371"/>
    <lineage>
        <taxon>Eukaryota</taxon>
        <taxon>Viridiplantae</taxon>
        <taxon>Streptophyta</taxon>
        <taxon>Embryophyta</taxon>
        <taxon>Tracheophyta</taxon>
        <taxon>Spermatophyta</taxon>
        <taxon>Magnoliopsida</taxon>
        <taxon>Ranunculales</taxon>
        <taxon>Menispermaceae</taxon>
        <taxon>Menispermoideae</taxon>
        <taxon>Cissampelideae</taxon>
        <taxon>Stephania</taxon>
    </lineage>
</organism>
<gene>
    <name evidence="2" type="ORF">Syun_007253</name>
</gene>
<feature type="transmembrane region" description="Helical" evidence="1">
    <location>
        <begin position="6"/>
        <end position="28"/>
    </location>
</feature>
<keyword evidence="1" id="KW-0472">Membrane</keyword>
<dbReference type="Proteomes" id="UP001420932">
    <property type="component" value="Unassembled WGS sequence"/>
</dbReference>
<comment type="caution">
    <text evidence="2">The sequence shown here is derived from an EMBL/GenBank/DDBJ whole genome shotgun (WGS) entry which is preliminary data.</text>
</comment>
<evidence type="ECO:0000313" key="3">
    <source>
        <dbReference type="Proteomes" id="UP001420932"/>
    </source>
</evidence>
<keyword evidence="1" id="KW-0812">Transmembrane</keyword>
<evidence type="ECO:0000256" key="1">
    <source>
        <dbReference type="SAM" id="Phobius"/>
    </source>
</evidence>
<sequence>MLITFGLVHIEISVSISSFPVFFIVLLYSNQFVCFQILFGLEHNVMLQNNLF</sequence>
<protein>
    <submittedName>
        <fullName evidence="2">Uncharacterized protein</fullName>
    </submittedName>
</protein>
<reference evidence="2 3" key="1">
    <citation type="submission" date="2024-01" db="EMBL/GenBank/DDBJ databases">
        <title>Genome assemblies of Stephania.</title>
        <authorList>
            <person name="Yang L."/>
        </authorList>
    </citation>
    <scope>NUCLEOTIDE SEQUENCE [LARGE SCALE GENOMIC DNA]</scope>
    <source>
        <strain evidence="2">YNDBR</strain>
        <tissue evidence="2">Leaf</tissue>
    </source>
</reference>
<proteinExistence type="predicted"/>